<dbReference type="WBParaSite" id="HDID_0000565201-mRNA-1">
    <property type="protein sequence ID" value="HDID_0000565201-mRNA-1"/>
    <property type="gene ID" value="HDID_0000565201"/>
</dbReference>
<accession>A0A0R3SL37</accession>
<protein>
    <submittedName>
        <fullName evidence="2">DUF3437 domain-containing protein</fullName>
    </submittedName>
</protein>
<sequence>LNLSSELSPNEITEWQEGIKAIAEFFADPDSWIQLSHVFLNYHQCSCRLPMNNLKLLIQFVLLIFGPHPYLRRVEEFAMTLLQPALTPGPKNDRLMIVGSATVSEILFYVTVGSRSWPRDMKLELFGRVLPRLIVYAEVASQRVSRSVSSTISPPILPSLSNISLIQPTKCDAATTTESNSCFQEGTEDSPASCRLAYRIRYGDWGQDRLYIFNEMDFVKFSDPCGPNIQIRFPLSVFLRNVTVTSLYLPLLVRDFMAVLLLKDVLPSAASFALQNELLSKAAERITPATEVISLCSIIQAHTSYVPDYLPEVITEVAKYAIDPHPIGQIAVKTVNEYYHHVFRFLTSDDQRKFSVKQVEIIESYIYRAGYFI</sequence>
<dbReference type="Pfam" id="PF11919">
    <property type="entry name" value="PSME4_C"/>
    <property type="match status" value="1"/>
</dbReference>
<evidence type="ECO:0000313" key="2">
    <source>
        <dbReference type="WBParaSite" id="HDID_0000565201-mRNA-1"/>
    </source>
</evidence>
<organism evidence="2">
    <name type="scientific">Hymenolepis diminuta</name>
    <name type="common">Rat tapeworm</name>
    <dbReference type="NCBI Taxonomy" id="6216"/>
    <lineage>
        <taxon>Eukaryota</taxon>
        <taxon>Metazoa</taxon>
        <taxon>Spiralia</taxon>
        <taxon>Lophotrochozoa</taxon>
        <taxon>Platyhelminthes</taxon>
        <taxon>Cestoda</taxon>
        <taxon>Eucestoda</taxon>
        <taxon>Cyclophyllidea</taxon>
        <taxon>Hymenolepididae</taxon>
        <taxon>Hymenolepis</taxon>
    </lineage>
</organism>
<dbReference type="STRING" id="6216.A0A0R3SL37"/>
<feature type="domain" description="Proteasome activator complex subunit 4 C-terminal" evidence="1">
    <location>
        <begin position="290"/>
        <end position="373"/>
    </location>
</feature>
<name>A0A0R3SL37_HYMDI</name>
<dbReference type="InterPro" id="IPR021843">
    <property type="entry name" value="PSME4_C"/>
</dbReference>
<proteinExistence type="predicted"/>
<dbReference type="AlphaFoldDB" id="A0A0R3SL37"/>
<reference evidence="2" key="1">
    <citation type="submission" date="2017-02" db="UniProtKB">
        <authorList>
            <consortium name="WormBaseParasite"/>
        </authorList>
    </citation>
    <scope>IDENTIFICATION</scope>
</reference>
<evidence type="ECO:0000259" key="1">
    <source>
        <dbReference type="Pfam" id="PF11919"/>
    </source>
</evidence>